<sequence length="10" mass="1227">METRADQIYT</sequence>
<organism evidence="1">
    <name type="scientific">Arundo donax</name>
    <name type="common">Giant reed</name>
    <name type="synonym">Donax arundinaceus</name>
    <dbReference type="NCBI Taxonomy" id="35708"/>
    <lineage>
        <taxon>Eukaryota</taxon>
        <taxon>Viridiplantae</taxon>
        <taxon>Streptophyta</taxon>
        <taxon>Embryophyta</taxon>
        <taxon>Tracheophyta</taxon>
        <taxon>Spermatophyta</taxon>
        <taxon>Magnoliopsida</taxon>
        <taxon>Liliopsida</taxon>
        <taxon>Poales</taxon>
        <taxon>Poaceae</taxon>
        <taxon>PACMAD clade</taxon>
        <taxon>Arundinoideae</taxon>
        <taxon>Arundineae</taxon>
        <taxon>Arundo</taxon>
    </lineage>
</organism>
<accession>A0A0A9FD91</accession>
<proteinExistence type="predicted"/>
<dbReference type="EMBL" id="GBRH01186891">
    <property type="protein sequence ID" value="JAE11005.1"/>
    <property type="molecule type" value="Transcribed_RNA"/>
</dbReference>
<evidence type="ECO:0000313" key="1">
    <source>
        <dbReference type="EMBL" id="JAE11005.1"/>
    </source>
</evidence>
<name>A0A0A9FD91_ARUDO</name>
<protein>
    <submittedName>
        <fullName evidence="1">Uncharacterized protein</fullName>
    </submittedName>
</protein>
<reference evidence="1" key="1">
    <citation type="submission" date="2014-09" db="EMBL/GenBank/DDBJ databases">
        <authorList>
            <person name="Magalhaes I.L.F."/>
            <person name="Oliveira U."/>
            <person name="Santos F.R."/>
            <person name="Vidigal T.H.D.A."/>
            <person name="Brescovit A.D."/>
            <person name="Santos A.J."/>
        </authorList>
    </citation>
    <scope>NUCLEOTIDE SEQUENCE</scope>
    <source>
        <tissue evidence="1">Shoot tissue taken approximately 20 cm above the soil surface</tissue>
    </source>
</reference>
<reference evidence="1" key="2">
    <citation type="journal article" date="2015" name="Data Brief">
        <title>Shoot transcriptome of the giant reed, Arundo donax.</title>
        <authorList>
            <person name="Barrero R.A."/>
            <person name="Guerrero F.D."/>
            <person name="Moolhuijzen P."/>
            <person name="Goolsby J.A."/>
            <person name="Tidwell J."/>
            <person name="Bellgard S.E."/>
            <person name="Bellgard M.I."/>
        </authorList>
    </citation>
    <scope>NUCLEOTIDE SEQUENCE</scope>
    <source>
        <tissue evidence="1">Shoot tissue taken approximately 20 cm above the soil surface</tissue>
    </source>
</reference>